<comment type="caution">
    <text evidence="2">The sequence shown here is derived from an EMBL/GenBank/DDBJ whole genome shotgun (WGS) entry which is preliminary data.</text>
</comment>
<dbReference type="STRING" id="1134406.ADN00_03950"/>
<proteinExistence type="predicted"/>
<evidence type="ECO:0008006" key="4">
    <source>
        <dbReference type="Google" id="ProtNLM"/>
    </source>
</evidence>
<name>A0A0P6XGZ1_9CHLR</name>
<feature type="region of interest" description="Disordered" evidence="1">
    <location>
        <begin position="44"/>
        <end position="68"/>
    </location>
</feature>
<dbReference type="NCBIfam" id="TIGR03831">
    <property type="entry name" value="YgiT_finger"/>
    <property type="match status" value="1"/>
</dbReference>
<accession>A0A0P6XGZ1</accession>
<dbReference type="InterPro" id="IPR022453">
    <property type="entry name" value="Znf_MqsA-type"/>
</dbReference>
<evidence type="ECO:0000256" key="1">
    <source>
        <dbReference type="SAM" id="MobiDB-lite"/>
    </source>
</evidence>
<organism evidence="2 3">
    <name type="scientific">Ornatilinea apprima</name>
    <dbReference type="NCBI Taxonomy" id="1134406"/>
    <lineage>
        <taxon>Bacteria</taxon>
        <taxon>Bacillati</taxon>
        <taxon>Chloroflexota</taxon>
        <taxon>Anaerolineae</taxon>
        <taxon>Anaerolineales</taxon>
        <taxon>Anaerolineaceae</taxon>
        <taxon>Ornatilinea</taxon>
    </lineage>
</organism>
<reference evidence="2 3" key="1">
    <citation type="submission" date="2015-07" db="EMBL/GenBank/DDBJ databases">
        <title>Genome sequence of Ornatilinea apprima DSM 23815.</title>
        <authorList>
            <person name="Hemp J."/>
            <person name="Ward L.M."/>
            <person name="Pace L.A."/>
            <person name="Fischer W.W."/>
        </authorList>
    </citation>
    <scope>NUCLEOTIDE SEQUENCE [LARGE SCALE GENOMIC DNA]</scope>
    <source>
        <strain evidence="2 3">P3M-1</strain>
    </source>
</reference>
<dbReference type="AlphaFoldDB" id="A0A0P6XGZ1"/>
<dbReference type="Proteomes" id="UP000050417">
    <property type="component" value="Unassembled WGS sequence"/>
</dbReference>
<feature type="compositionally biased region" description="Basic residues" evidence="1">
    <location>
        <begin position="51"/>
        <end position="62"/>
    </location>
</feature>
<protein>
    <recommendedName>
        <fullName evidence="4">YgiT-type zinc finger domain-containing protein</fullName>
    </recommendedName>
</protein>
<evidence type="ECO:0000313" key="3">
    <source>
        <dbReference type="Proteomes" id="UP000050417"/>
    </source>
</evidence>
<sequence length="68" mass="7669">MTWLGEEMVMVPDFPAWVCDVCGRREYDQLAMARLSMLLNSEAGKPVSRPRTIHPVKGHKSARPNVSD</sequence>
<evidence type="ECO:0000313" key="2">
    <source>
        <dbReference type="EMBL" id="KPL79047.1"/>
    </source>
</evidence>
<dbReference type="EMBL" id="LGCL01000015">
    <property type="protein sequence ID" value="KPL79047.1"/>
    <property type="molecule type" value="Genomic_DNA"/>
</dbReference>
<keyword evidence="3" id="KW-1185">Reference proteome</keyword>
<gene>
    <name evidence="2" type="ORF">ADN00_03950</name>
</gene>